<comment type="similarity">
    <text evidence="1 4">Belongs to the DegT/DnrJ/EryC1 family.</text>
</comment>
<dbReference type="Gene3D" id="3.40.640.10">
    <property type="entry name" value="Type I PLP-dependent aspartate aminotransferase-like (Major domain)"/>
    <property type="match status" value="1"/>
</dbReference>
<evidence type="ECO:0000313" key="5">
    <source>
        <dbReference type="EMBL" id="SMX24002.1"/>
    </source>
</evidence>
<dbReference type="Proteomes" id="UP000201838">
    <property type="component" value="Unassembled WGS sequence"/>
</dbReference>
<evidence type="ECO:0000256" key="2">
    <source>
        <dbReference type="PIRSR" id="PIRSR000390-1"/>
    </source>
</evidence>
<keyword evidence="5" id="KW-0032">Aminotransferase</keyword>
<dbReference type="Pfam" id="PF01041">
    <property type="entry name" value="DegT_DnrJ_EryC1"/>
    <property type="match status" value="1"/>
</dbReference>
<keyword evidence="5" id="KW-0808">Transferase</keyword>
<reference evidence="5 6" key="1">
    <citation type="submission" date="2017-05" db="EMBL/GenBank/DDBJ databases">
        <authorList>
            <person name="Song R."/>
            <person name="Chenine A.L."/>
            <person name="Ruprecht R.M."/>
        </authorList>
    </citation>
    <scope>NUCLEOTIDE SEQUENCE [LARGE SCALE GENOMIC DNA]</scope>
    <source>
        <strain evidence="5 6">CECT 8489</strain>
    </source>
</reference>
<sequence length="422" mass="45896">MLDAALIKNQITLRRPSGAHMTVKAFQGSFTQQEPLPAAAIQAASAVLSGGRLHRYGNAQGEISQAAALEEAFANWQGAQFCLALTSGGQALQIALRAVTVCPGDLVLTNAFTLAPVPGAIAAVGAKAVLVESSDDLTIDLDDLEAKARSSGARVLLLSHMRGHIADMDRVVDICDRFKVALVEDCAHTMGARFADKRSGSHGVVSCFSTQTYKHINSGEGGFLTTDNVEIAARATMLSGSYMNFMRHGAGPEEAAYEKVRYETPNMSARMDNLRASILIPQLADLDENVRRWNKRHSVLVEALFGVEGVEMPKGHPKMVRVGSSFQFRLPKASDEKCRSLVAQAAALGVELKWFGAAEPVGFTSNHKSWRYLQSQYLPITDEILRTLFDMRVPLTFSLENCAHIGRILRYVMETEIAFDPA</sequence>
<proteinExistence type="inferred from homology"/>
<dbReference type="InterPro" id="IPR015424">
    <property type="entry name" value="PyrdxlP-dep_Trfase"/>
</dbReference>
<keyword evidence="3 4" id="KW-0663">Pyridoxal phosphate</keyword>
<dbReference type="EC" id="2.6.1.50" evidence="5"/>
<dbReference type="AlphaFoldDB" id="A0A238J183"/>
<organism evidence="5 6">
    <name type="scientific">Boseongicola aestuarii</name>
    <dbReference type="NCBI Taxonomy" id="1470561"/>
    <lineage>
        <taxon>Bacteria</taxon>
        <taxon>Pseudomonadati</taxon>
        <taxon>Pseudomonadota</taxon>
        <taxon>Alphaproteobacteria</taxon>
        <taxon>Rhodobacterales</taxon>
        <taxon>Paracoccaceae</taxon>
        <taxon>Boseongicola</taxon>
    </lineage>
</organism>
<dbReference type="PANTHER" id="PTHR30244">
    <property type="entry name" value="TRANSAMINASE"/>
    <property type="match status" value="1"/>
</dbReference>
<feature type="active site" description="Proton acceptor" evidence="2">
    <location>
        <position position="214"/>
    </location>
</feature>
<dbReference type="SUPFAM" id="SSF53383">
    <property type="entry name" value="PLP-dependent transferases"/>
    <property type="match status" value="1"/>
</dbReference>
<dbReference type="PIRSF" id="PIRSF000390">
    <property type="entry name" value="PLP_StrS"/>
    <property type="match status" value="1"/>
</dbReference>
<accession>A0A238J183</accession>
<dbReference type="GO" id="GO:0030170">
    <property type="term" value="F:pyridoxal phosphate binding"/>
    <property type="evidence" value="ECO:0007669"/>
    <property type="project" value="TreeGrafter"/>
</dbReference>
<dbReference type="PANTHER" id="PTHR30244:SF34">
    <property type="entry name" value="DTDP-4-AMINO-4,6-DIDEOXYGALACTOSE TRANSAMINASE"/>
    <property type="match status" value="1"/>
</dbReference>
<feature type="modified residue" description="N6-(pyridoxal phosphate)lysine" evidence="3">
    <location>
        <position position="214"/>
    </location>
</feature>
<dbReference type="GO" id="GO:0000271">
    <property type="term" value="P:polysaccharide biosynthetic process"/>
    <property type="evidence" value="ECO:0007669"/>
    <property type="project" value="TreeGrafter"/>
</dbReference>
<dbReference type="EMBL" id="FXXQ01000006">
    <property type="protein sequence ID" value="SMX24002.1"/>
    <property type="molecule type" value="Genomic_DNA"/>
</dbReference>
<dbReference type="InterPro" id="IPR015421">
    <property type="entry name" value="PyrdxlP-dep_Trfase_major"/>
</dbReference>
<evidence type="ECO:0000256" key="4">
    <source>
        <dbReference type="RuleBase" id="RU004508"/>
    </source>
</evidence>
<dbReference type="Gene3D" id="3.90.1150.10">
    <property type="entry name" value="Aspartate Aminotransferase, domain 1"/>
    <property type="match status" value="1"/>
</dbReference>
<dbReference type="InterPro" id="IPR000653">
    <property type="entry name" value="DegT/StrS_aminotransferase"/>
</dbReference>
<name>A0A238J183_9RHOB</name>
<evidence type="ECO:0000313" key="6">
    <source>
        <dbReference type="Proteomes" id="UP000201838"/>
    </source>
</evidence>
<dbReference type="InterPro" id="IPR015422">
    <property type="entry name" value="PyrdxlP-dep_Trfase_small"/>
</dbReference>
<evidence type="ECO:0000256" key="1">
    <source>
        <dbReference type="ARBA" id="ARBA00037999"/>
    </source>
</evidence>
<protein>
    <submittedName>
        <fullName evidence="5">L-glutamine:scyllo-inosose aminotransferase</fullName>
        <ecNumber evidence="5">2.6.1.50</ecNumber>
    </submittedName>
</protein>
<gene>
    <name evidence="5" type="primary">stsC</name>
    <name evidence="5" type="ORF">BOA8489_02116</name>
</gene>
<dbReference type="GO" id="GO:0047310">
    <property type="term" value="F:glutamine-scyllo-inositol transaminase activity"/>
    <property type="evidence" value="ECO:0007669"/>
    <property type="project" value="UniProtKB-EC"/>
</dbReference>
<keyword evidence="6" id="KW-1185">Reference proteome</keyword>
<evidence type="ECO:0000256" key="3">
    <source>
        <dbReference type="PIRSR" id="PIRSR000390-2"/>
    </source>
</evidence>